<dbReference type="PANTHER" id="PTHR33376:SF7">
    <property type="entry name" value="C4-DICARBOXYLATE-BINDING PROTEIN DCTB"/>
    <property type="match status" value="1"/>
</dbReference>
<evidence type="ECO:0000313" key="6">
    <source>
        <dbReference type="Proteomes" id="UP000434582"/>
    </source>
</evidence>
<organism evidence="5 6">
    <name type="scientific">Roseospira navarrensis</name>
    <dbReference type="NCBI Taxonomy" id="140058"/>
    <lineage>
        <taxon>Bacteria</taxon>
        <taxon>Pseudomonadati</taxon>
        <taxon>Pseudomonadota</taxon>
        <taxon>Alphaproteobacteria</taxon>
        <taxon>Rhodospirillales</taxon>
        <taxon>Rhodospirillaceae</taxon>
        <taxon>Roseospira</taxon>
    </lineage>
</organism>
<dbReference type="RefSeq" id="WP_153340233.1">
    <property type="nucleotide sequence ID" value="NZ_WIVE01000001.1"/>
</dbReference>
<dbReference type="OrthoDB" id="7375081at2"/>
<dbReference type="Pfam" id="PF03480">
    <property type="entry name" value="DctP"/>
    <property type="match status" value="1"/>
</dbReference>
<dbReference type="NCBIfam" id="NF037995">
    <property type="entry name" value="TRAP_S1"/>
    <property type="match status" value="1"/>
</dbReference>
<feature type="signal peptide" evidence="4">
    <location>
        <begin position="1"/>
        <end position="27"/>
    </location>
</feature>
<comment type="similarity">
    <text evidence="1">Belongs to the bacterial solute-binding protein 7 family.</text>
</comment>
<feature type="chain" id="PRO_5030938393" evidence="4">
    <location>
        <begin position="28"/>
        <end position="343"/>
    </location>
</feature>
<sequence>MTHRFRTLFGAAAASAIALTAATAAQAETWKYSLEEAIDEVQGVYATKFKEHIEANSDHEIQIFPFGTLGESNDTTELAQMGAIQFATASPGFTGSLIPELQVFLLPYVLPEDQAVLEDFYKTSDTINEMLAAKYEDKSLHLVDMYPEGEVVMTTKEPVTEPADLDGVKFRVMTSPMLIETYDAFGATPTPLPWGEVYGALQTNIIQGQENPMFFVESTKMYEVTDHITYAGHNTFTTAVVANKTFFDGLSDEDQALVAEAADVAFDHIMDYQKGLTERSEEKILEAKPSMEVTVLTDEQREPFREAAQQVREAFVEEVGGDAQAVLDGFEADITASKERVGN</sequence>
<dbReference type="Gene3D" id="3.40.190.170">
    <property type="entry name" value="Bacterial extracellular solute-binding protein, family 7"/>
    <property type="match status" value="1"/>
</dbReference>
<dbReference type="GO" id="GO:0055085">
    <property type="term" value="P:transmembrane transport"/>
    <property type="evidence" value="ECO:0007669"/>
    <property type="project" value="InterPro"/>
</dbReference>
<keyword evidence="2" id="KW-0813">Transport</keyword>
<dbReference type="EMBL" id="WIVE01000001">
    <property type="protein sequence ID" value="MQX35121.1"/>
    <property type="molecule type" value="Genomic_DNA"/>
</dbReference>
<protein>
    <submittedName>
        <fullName evidence="5">C4-dicarboxylate ABC transporter</fullName>
    </submittedName>
</protein>
<gene>
    <name evidence="5" type="ORF">GHC57_01165</name>
</gene>
<accession>A0A7X2D1Y7</accession>
<proteinExistence type="inferred from homology"/>
<evidence type="ECO:0000256" key="3">
    <source>
        <dbReference type="ARBA" id="ARBA00022729"/>
    </source>
</evidence>
<keyword evidence="3 4" id="KW-0732">Signal</keyword>
<dbReference type="AlphaFoldDB" id="A0A7X2D1Y7"/>
<evidence type="ECO:0000256" key="4">
    <source>
        <dbReference type="SAM" id="SignalP"/>
    </source>
</evidence>
<name>A0A7X2D1Y7_9PROT</name>
<reference evidence="5 6" key="1">
    <citation type="submission" date="2019-10" db="EMBL/GenBank/DDBJ databases">
        <title>Draft whole-genome sequence of the purple nonsulfur photosynthetic bacterium Roseospira navarrensis DSM 15114.</title>
        <authorList>
            <person name="Kyndt J.A."/>
            <person name="Meyer T.E."/>
        </authorList>
    </citation>
    <scope>NUCLEOTIDE SEQUENCE [LARGE SCALE GENOMIC DNA]</scope>
    <source>
        <strain evidence="5 6">DSM 15114</strain>
    </source>
</reference>
<evidence type="ECO:0000313" key="5">
    <source>
        <dbReference type="EMBL" id="MQX35121.1"/>
    </source>
</evidence>
<dbReference type="Proteomes" id="UP000434582">
    <property type="component" value="Unassembled WGS sequence"/>
</dbReference>
<evidence type="ECO:0000256" key="2">
    <source>
        <dbReference type="ARBA" id="ARBA00022448"/>
    </source>
</evidence>
<comment type="caution">
    <text evidence="5">The sequence shown here is derived from an EMBL/GenBank/DDBJ whole genome shotgun (WGS) entry which is preliminary data.</text>
</comment>
<dbReference type="InterPro" id="IPR018389">
    <property type="entry name" value="DctP_fam"/>
</dbReference>
<dbReference type="PANTHER" id="PTHR33376">
    <property type="match status" value="1"/>
</dbReference>
<evidence type="ECO:0000256" key="1">
    <source>
        <dbReference type="ARBA" id="ARBA00009023"/>
    </source>
</evidence>
<dbReference type="InterPro" id="IPR038404">
    <property type="entry name" value="TRAP_DctP_sf"/>
</dbReference>
<keyword evidence="6" id="KW-1185">Reference proteome</keyword>